<keyword evidence="6 14" id="KW-0732">Signal</keyword>
<dbReference type="GeneID" id="106168715"/>
<feature type="transmembrane region" description="Helical" evidence="13">
    <location>
        <begin position="535"/>
        <end position="554"/>
    </location>
</feature>
<keyword evidence="4" id="KW-0813">Transport</keyword>
<evidence type="ECO:0000256" key="7">
    <source>
        <dbReference type="ARBA" id="ARBA00022982"/>
    </source>
</evidence>
<dbReference type="InterPro" id="IPR005018">
    <property type="entry name" value="DOMON_domain"/>
</dbReference>
<evidence type="ECO:0000256" key="2">
    <source>
        <dbReference type="ARBA" id="ARBA00004141"/>
    </source>
</evidence>
<keyword evidence="8 13" id="KW-1133">Transmembrane helix</keyword>
<dbReference type="InParanoid" id="A0A1S3IYQ0"/>
<name>A0A1S3IYQ0_LINAN</name>
<keyword evidence="5 13" id="KW-0812">Transmembrane</keyword>
<keyword evidence="18" id="KW-1185">Reference proteome</keyword>
<dbReference type="CDD" id="cd08544">
    <property type="entry name" value="Reeler"/>
    <property type="match status" value="1"/>
</dbReference>
<organism evidence="18 19">
    <name type="scientific">Lingula anatina</name>
    <name type="common">Brachiopod</name>
    <name type="synonym">Lingula unguis</name>
    <dbReference type="NCBI Taxonomy" id="7574"/>
    <lineage>
        <taxon>Eukaryota</taxon>
        <taxon>Metazoa</taxon>
        <taxon>Spiralia</taxon>
        <taxon>Lophotrochozoa</taxon>
        <taxon>Brachiopoda</taxon>
        <taxon>Linguliformea</taxon>
        <taxon>Lingulata</taxon>
        <taxon>Lingulida</taxon>
        <taxon>Linguloidea</taxon>
        <taxon>Lingulidae</taxon>
        <taxon>Lingula</taxon>
    </lineage>
</organism>
<proteinExistence type="inferred from homology"/>
<dbReference type="RefSeq" id="XP_013403335.1">
    <property type="nucleotide sequence ID" value="XM_013547881.2"/>
</dbReference>
<dbReference type="OrthoDB" id="6372137at2759"/>
<comment type="subcellular location">
    <subcellularLocation>
        <location evidence="2">Membrane</location>
        <topology evidence="2">Multi-pass membrane protein</topology>
    </subcellularLocation>
</comment>
<evidence type="ECO:0000259" key="16">
    <source>
        <dbReference type="PROSITE" id="PS50939"/>
    </source>
</evidence>
<evidence type="ECO:0000256" key="6">
    <source>
        <dbReference type="ARBA" id="ARBA00022729"/>
    </source>
</evidence>
<evidence type="ECO:0000259" key="17">
    <source>
        <dbReference type="PROSITE" id="PS51019"/>
    </source>
</evidence>
<dbReference type="CDD" id="cd08760">
    <property type="entry name" value="Cyt_b561_FRRS1_like"/>
    <property type="match status" value="1"/>
</dbReference>
<dbReference type="Proteomes" id="UP000085678">
    <property type="component" value="Unplaced"/>
</dbReference>
<evidence type="ECO:0000256" key="11">
    <source>
        <dbReference type="ARBA" id="ARBA00023180"/>
    </source>
</evidence>
<dbReference type="SUPFAM" id="SSF81665">
    <property type="entry name" value="Calcium ATPase, transmembrane domain M"/>
    <property type="match status" value="1"/>
</dbReference>
<protein>
    <submittedName>
        <fullName evidence="19">Ferric-chelate reductase 1</fullName>
    </submittedName>
</protein>
<feature type="chain" id="PRO_5010219085" evidence="14">
    <location>
        <begin position="35"/>
        <end position="621"/>
    </location>
</feature>
<evidence type="ECO:0000256" key="13">
    <source>
        <dbReference type="SAM" id="Phobius"/>
    </source>
</evidence>
<evidence type="ECO:0000313" key="19">
    <source>
        <dbReference type="RefSeq" id="XP_013403335.1"/>
    </source>
</evidence>
<evidence type="ECO:0000256" key="4">
    <source>
        <dbReference type="ARBA" id="ARBA00022448"/>
    </source>
</evidence>
<keyword evidence="11" id="KW-0325">Glycoprotein</keyword>
<dbReference type="SMART" id="SM00664">
    <property type="entry name" value="DoH"/>
    <property type="match status" value="1"/>
</dbReference>
<feature type="transmembrane region" description="Helical" evidence="13">
    <location>
        <begin position="502"/>
        <end position="523"/>
    </location>
</feature>
<evidence type="ECO:0000256" key="10">
    <source>
        <dbReference type="ARBA" id="ARBA00023136"/>
    </source>
</evidence>
<evidence type="ECO:0000313" key="18">
    <source>
        <dbReference type="Proteomes" id="UP000085678"/>
    </source>
</evidence>
<evidence type="ECO:0000256" key="9">
    <source>
        <dbReference type="ARBA" id="ARBA00023004"/>
    </source>
</evidence>
<dbReference type="PROSITE" id="PS50836">
    <property type="entry name" value="DOMON"/>
    <property type="match status" value="1"/>
</dbReference>
<dbReference type="Gene3D" id="1.20.120.1770">
    <property type="match status" value="1"/>
</dbReference>
<accession>A0A1S3IYQ0</accession>
<evidence type="ECO:0000256" key="5">
    <source>
        <dbReference type="ARBA" id="ARBA00022692"/>
    </source>
</evidence>
<comment type="cofactor">
    <cofactor evidence="1">
        <name>heme b</name>
        <dbReference type="ChEBI" id="CHEBI:60344"/>
    </cofactor>
</comment>
<dbReference type="PANTHER" id="PTHR23130:SF171">
    <property type="entry name" value="OS01G0895300 PROTEIN"/>
    <property type="match status" value="1"/>
</dbReference>
<dbReference type="Pfam" id="PF03351">
    <property type="entry name" value="DOMON"/>
    <property type="match status" value="1"/>
</dbReference>
<dbReference type="Pfam" id="PF03188">
    <property type="entry name" value="Cytochrom_B561"/>
    <property type="match status" value="1"/>
</dbReference>
<dbReference type="InterPro" id="IPR042307">
    <property type="entry name" value="Reeler_sf"/>
</dbReference>
<evidence type="ECO:0000256" key="3">
    <source>
        <dbReference type="ARBA" id="ARBA00009195"/>
    </source>
</evidence>
<dbReference type="PROSITE" id="PS51019">
    <property type="entry name" value="REELIN"/>
    <property type="match status" value="1"/>
</dbReference>
<reference evidence="19" key="1">
    <citation type="submission" date="2025-08" db="UniProtKB">
        <authorList>
            <consortium name="RefSeq"/>
        </authorList>
    </citation>
    <scope>IDENTIFICATION</scope>
    <source>
        <tissue evidence="19">Gonads</tissue>
    </source>
</reference>
<dbReference type="PROSITE" id="PS50939">
    <property type="entry name" value="CYTOCHROME_B561"/>
    <property type="match status" value="1"/>
</dbReference>
<dbReference type="InterPro" id="IPR006593">
    <property type="entry name" value="Cyt_b561/ferric_Rdtase_TM"/>
</dbReference>
<evidence type="ECO:0000256" key="12">
    <source>
        <dbReference type="SAM" id="MobiDB-lite"/>
    </source>
</evidence>
<feature type="transmembrane region" description="Helical" evidence="13">
    <location>
        <begin position="435"/>
        <end position="456"/>
    </location>
</feature>
<evidence type="ECO:0000259" key="15">
    <source>
        <dbReference type="PROSITE" id="PS50836"/>
    </source>
</evidence>
<evidence type="ECO:0000256" key="8">
    <source>
        <dbReference type="ARBA" id="ARBA00022989"/>
    </source>
</evidence>
<dbReference type="CDD" id="cd09628">
    <property type="entry name" value="DOMON_SDR_2_like"/>
    <property type="match status" value="1"/>
</dbReference>
<dbReference type="STRING" id="7574.A0A1S3IYQ0"/>
<dbReference type="PANTHER" id="PTHR23130">
    <property type="entry name" value="CYTOCHROME B561 AND DOMON DOMAIN-CONTAINING PROTEIN"/>
    <property type="match status" value="1"/>
</dbReference>
<dbReference type="GO" id="GO:0016020">
    <property type="term" value="C:membrane"/>
    <property type="evidence" value="ECO:0007669"/>
    <property type="project" value="UniProtKB-SubCell"/>
</dbReference>
<dbReference type="InterPro" id="IPR023298">
    <property type="entry name" value="ATPase_P-typ_TM_dom_sf"/>
</dbReference>
<feature type="transmembrane region" description="Helical" evidence="13">
    <location>
        <begin position="393"/>
        <end position="414"/>
    </location>
</feature>
<feature type="signal peptide" evidence="14">
    <location>
        <begin position="1"/>
        <end position="34"/>
    </location>
</feature>
<dbReference type="SMART" id="SM00665">
    <property type="entry name" value="B561"/>
    <property type="match status" value="1"/>
</dbReference>
<sequence>MNYASKIPEPVSVRAMTTVQLLVLCVCLVSQASGYSSGPPELACISMVPSGHGASGQRGPSPYTITPSVDQYAEGGSVTLTIKGKNGERFKGFFVQARRADPSLNVEEPIGRFDTISGSKILCDKALGNAISHSSGSDKSEVVLTWNAPTSFQGHLVFKATIVQTKTVFWDNEISALVRDPTAPDIVTTTMGTGPPIVITIPAVKLDGCGNSKGCYRVPAGCVQGQCIYALSWQKDGEDKIKFEMIGKMEGDQKYVAVGFSNDKQMGDDSVIACIYDEDKGTTAVHQYYNSEDPLTSGQIGSSGLVREGATYANSTIWCRFTRTITSSDAKMMKPLNNEYHILFAKGPVASGAVGKHGFDYYGGPAVSPRRTNLIKTDNIGGRASYPLVKAHGILMILAWVLTSSIAIIFARYFKPMWPNDRLCGERVWFANHRTLQINTLILTIIAFILIFIEVMGYSNMDSPGFAVAHPIIGIIVTILCVLNPIMALFRCHPEDDYRPIFNWFHWIVGTVAHILATINIFFGMNLAKSGVPWWVTWVMLIWVLVQFITEITLEIHQCCVHKRNKDKREQWEMQKRTDPRAEKVPEPEPSGRRFKSTMLAIYITLTVILVIIMVIAIAVS</sequence>
<feature type="transmembrane region" description="Helical" evidence="13">
    <location>
        <begin position="600"/>
        <end position="620"/>
    </location>
</feature>
<feature type="domain" description="Reelin" evidence="17">
    <location>
        <begin position="29"/>
        <end position="196"/>
    </location>
</feature>
<dbReference type="FunCoup" id="A0A1S3IYQ0">
    <property type="interactions" value="139"/>
</dbReference>
<dbReference type="Pfam" id="PF02014">
    <property type="entry name" value="Reeler"/>
    <property type="match status" value="1"/>
</dbReference>
<gene>
    <name evidence="19" type="primary">LOC106168715</name>
</gene>
<feature type="region of interest" description="Disordered" evidence="12">
    <location>
        <begin position="570"/>
        <end position="591"/>
    </location>
</feature>
<evidence type="ECO:0000256" key="14">
    <source>
        <dbReference type="SAM" id="SignalP"/>
    </source>
</evidence>
<keyword evidence="10 13" id="KW-0472">Membrane</keyword>
<dbReference type="InterPro" id="IPR002861">
    <property type="entry name" value="Reeler_dom"/>
</dbReference>
<dbReference type="Gene3D" id="2.60.40.4060">
    <property type="entry name" value="Reeler domain"/>
    <property type="match status" value="1"/>
</dbReference>
<dbReference type="AlphaFoldDB" id="A0A1S3IYQ0"/>
<feature type="domain" description="DOMON" evidence="15">
    <location>
        <begin position="227"/>
        <end position="347"/>
    </location>
</feature>
<dbReference type="KEGG" id="lak:106168715"/>
<feature type="transmembrane region" description="Helical" evidence="13">
    <location>
        <begin position="468"/>
        <end position="490"/>
    </location>
</feature>
<keyword evidence="7" id="KW-0249">Electron transport</keyword>
<comment type="similarity">
    <text evidence="3">Belongs to the FRRS1 family.</text>
</comment>
<evidence type="ECO:0000256" key="1">
    <source>
        <dbReference type="ARBA" id="ARBA00001970"/>
    </source>
</evidence>
<feature type="domain" description="Cytochrome b561" evidence="16">
    <location>
        <begin position="358"/>
        <end position="561"/>
    </location>
</feature>
<keyword evidence="9" id="KW-0408">Iron</keyword>